<keyword evidence="1" id="KW-0472">Membrane</keyword>
<reference evidence="2 3" key="1">
    <citation type="submission" date="2019-02" db="EMBL/GenBank/DDBJ databases">
        <title>Deep-cultivation of Planctomycetes and their phenomic and genomic characterization uncovers novel biology.</title>
        <authorList>
            <person name="Wiegand S."/>
            <person name="Jogler M."/>
            <person name="Boedeker C."/>
            <person name="Pinto D."/>
            <person name="Vollmers J."/>
            <person name="Rivas-Marin E."/>
            <person name="Kohn T."/>
            <person name="Peeters S.H."/>
            <person name="Heuer A."/>
            <person name="Rast P."/>
            <person name="Oberbeckmann S."/>
            <person name="Bunk B."/>
            <person name="Jeske O."/>
            <person name="Meyerdierks A."/>
            <person name="Storesund J.E."/>
            <person name="Kallscheuer N."/>
            <person name="Luecker S."/>
            <person name="Lage O.M."/>
            <person name="Pohl T."/>
            <person name="Merkel B.J."/>
            <person name="Hornburger P."/>
            <person name="Mueller R.-W."/>
            <person name="Bruemmer F."/>
            <person name="Labrenz M."/>
            <person name="Spormann A.M."/>
            <person name="Op Den Camp H."/>
            <person name="Overmann J."/>
            <person name="Amann R."/>
            <person name="Jetten M.S.M."/>
            <person name="Mascher T."/>
            <person name="Medema M.H."/>
            <person name="Devos D.P."/>
            <person name="Kaster A.-K."/>
            <person name="Ovreas L."/>
            <person name="Rohde M."/>
            <person name="Galperin M.Y."/>
            <person name="Jogler C."/>
        </authorList>
    </citation>
    <scope>NUCLEOTIDE SEQUENCE [LARGE SCALE GENOMIC DNA]</scope>
    <source>
        <strain evidence="2 3">Pan54</strain>
    </source>
</reference>
<proteinExistence type="predicted"/>
<feature type="transmembrane region" description="Helical" evidence="1">
    <location>
        <begin position="167"/>
        <end position="185"/>
    </location>
</feature>
<gene>
    <name evidence="2" type="ORF">Pan54_27440</name>
</gene>
<evidence type="ECO:0000256" key="1">
    <source>
        <dbReference type="SAM" id="Phobius"/>
    </source>
</evidence>
<feature type="transmembrane region" description="Helical" evidence="1">
    <location>
        <begin position="141"/>
        <end position="161"/>
    </location>
</feature>
<feature type="transmembrane region" description="Helical" evidence="1">
    <location>
        <begin position="109"/>
        <end position="129"/>
    </location>
</feature>
<dbReference type="AlphaFoldDB" id="A0A5C5XIP2"/>
<sequence>MCATAGLLNGVGFGYEFLKWAKYYSRQATIYLQLEIDMAIENELSIHERQAFRLIAGLVVAVMFLIGISIILMSLIYWSLSATALKLLPSWQNQIKWLSDNFHFVMNPWGIITPLVVITVIGFLIGSRIGRDIWLCKRKYVILIAFLLTAELILAGPFLLLSDDFTLWLLISIFYVFILLVPAYIKTLHLPNYRIWLLKQEEAARLKSENSSLSDQNSPPSLDAS</sequence>
<organism evidence="2 3">
    <name type="scientific">Rubinisphaera italica</name>
    <dbReference type="NCBI Taxonomy" id="2527969"/>
    <lineage>
        <taxon>Bacteria</taxon>
        <taxon>Pseudomonadati</taxon>
        <taxon>Planctomycetota</taxon>
        <taxon>Planctomycetia</taxon>
        <taxon>Planctomycetales</taxon>
        <taxon>Planctomycetaceae</taxon>
        <taxon>Rubinisphaera</taxon>
    </lineage>
</organism>
<dbReference type="RefSeq" id="WP_146503913.1">
    <property type="nucleotide sequence ID" value="NZ_SJPG01000001.1"/>
</dbReference>
<keyword evidence="3" id="KW-1185">Reference proteome</keyword>
<feature type="transmembrane region" description="Helical" evidence="1">
    <location>
        <begin position="54"/>
        <end position="80"/>
    </location>
</feature>
<comment type="caution">
    <text evidence="2">The sequence shown here is derived from an EMBL/GenBank/DDBJ whole genome shotgun (WGS) entry which is preliminary data.</text>
</comment>
<dbReference type="Proteomes" id="UP000316095">
    <property type="component" value="Unassembled WGS sequence"/>
</dbReference>
<evidence type="ECO:0000313" key="3">
    <source>
        <dbReference type="Proteomes" id="UP000316095"/>
    </source>
</evidence>
<keyword evidence="1" id="KW-1133">Transmembrane helix</keyword>
<accession>A0A5C5XIP2</accession>
<protein>
    <submittedName>
        <fullName evidence="2">Uncharacterized protein</fullName>
    </submittedName>
</protein>
<name>A0A5C5XIP2_9PLAN</name>
<evidence type="ECO:0000313" key="2">
    <source>
        <dbReference type="EMBL" id="TWT62005.1"/>
    </source>
</evidence>
<dbReference type="EMBL" id="SJPG01000001">
    <property type="protein sequence ID" value="TWT62005.1"/>
    <property type="molecule type" value="Genomic_DNA"/>
</dbReference>
<keyword evidence="1" id="KW-0812">Transmembrane</keyword>